<sequence>MRLAYLRLAYLSLDGAGLVQLDNAPDVAGHRGYRGCRGITAGEERRGMDNDGLPAPSEGLLVTHFLTVRDVARSRRFYSEVIGGRVVLAENPCIVRLANSWIIMNPGGGPTPDKPEVTLVPPDDPHTVSAFINLRVADIEACYAQWSAKGAEFLTPPIDRRAEIRCYLRDPDGYLIEVGQATGMLEGIFARTDKDSG</sequence>
<dbReference type="SUPFAM" id="SSF54593">
    <property type="entry name" value="Glyoxalase/Bleomycin resistance protein/Dihydroxybiphenyl dioxygenase"/>
    <property type="match status" value="1"/>
</dbReference>
<dbReference type="Pfam" id="PF00903">
    <property type="entry name" value="Glyoxalase"/>
    <property type="match status" value="1"/>
</dbReference>
<keyword evidence="1" id="KW-0479">Metal-binding</keyword>
<proteinExistence type="predicted"/>
<dbReference type="GO" id="GO:0046491">
    <property type="term" value="P:L-methylmalonyl-CoA metabolic process"/>
    <property type="evidence" value="ECO:0007669"/>
    <property type="project" value="TreeGrafter"/>
</dbReference>
<gene>
    <name evidence="3" type="ORF">Scani_40990</name>
</gene>
<dbReference type="InterPro" id="IPR051785">
    <property type="entry name" value="MMCE/EMCE_epimerase"/>
</dbReference>
<protein>
    <recommendedName>
        <fullName evidence="2">VOC domain-containing protein</fullName>
    </recommendedName>
</protein>
<dbReference type="GO" id="GO:0046872">
    <property type="term" value="F:metal ion binding"/>
    <property type="evidence" value="ECO:0007669"/>
    <property type="project" value="UniProtKB-KW"/>
</dbReference>
<evidence type="ECO:0000259" key="2">
    <source>
        <dbReference type="PROSITE" id="PS51819"/>
    </source>
</evidence>
<dbReference type="PANTHER" id="PTHR43048">
    <property type="entry name" value="METHYLMALONYL-COA EPIMERASE"/>
    <property type="match status" value="1"/>
</dbReference>
<dbReference type="EMBL" id="BLIN01000005">
    <property type="protein sequence ID" value="GFE07831.1"/>
    <property type="molecule type" value="Genomic_DNA"/>
</dbReference>
<evidence type="ECO:0000256" key="1">
    <source>
        <dbReference type="ARBA" id="ARBA00022723"/>
    </source>
</evidence>
<comment type="caution">
    <text evidence="3">The sequence shown here is derived from an EMBL/GenBank/DDBJ whole genome shotgun (WGS) entry which is preliminary data.</text>
</comment>
<dbReference type="Proteomes" id="UP000435837">
    <property type="component" value="Unassembled WGS sequence"/>
</dbReference>
<accession>A0A640SBN2</accession>
<name>A0A640SBN2_9ACTN</name>
<evidence type="ECO:0000313" key="3">
    <source>
        <dbReference type="EMBL" id="GFE07831.1"/>
    </source>
</evidence>
<reference evidence="3 4" key="1">
    <citation type="submission" date="2019-12" db="EMBL/GenBank/DDBJ databases">
        <title>Whole genome shotgun sequence of Streptomyces caniferus NBRC 15389.</title>
        <authorList>
            <person name="Ichikawa N."/>
            <person name="Kimura A."/>
            <person name="Kitahashi Y."/>
            <person name="Komaki H."/>
            <person name="Tamura T."/>
        </authorList>
    </citation>
    <scope>NUCLEOTIDE SEQUENCE [LARGE SCALE GENOMIC DNA]</scope>
    <source>
        <strain evidence="3 4">NBRC 15389</strain>
    </source>
</reference>
<organism evidence="3 4">
    <name type="scientific">Streptomyces caniferus</name>
    <dbReference type="NCBI Taxonomy" id="285557"/>
    <lineage>
        <taxon>Bacteria</taxon>
        <taxon>Bacillati</taxon>
        <taxon>Actinomycetota</taxon>
        <taxon>Actinomycetes</taxon>
        <taxon>Kitasatosporales</taxon>
        <taxon>Streptomycetaceae</taxon>
        <taxon>Streptomyces</taxon>
    </lineage>
</organism>
<dbReference type="PROSITE" id="PS51819">
    <property type="entry name" value="VOC"/>
    <property type="match status" value="1"/>
</dbReference>
<dbReference type="Gene3D" id="3.10.180.10">
    <property type="entry name" value="2,3-Dihydroxybiphenyl 1,2-Dioxygenase, domain 1"/>
    <property type="match status" value="1"/>
</dbReference>
<dbReference type="AlphaFoldDB" id="A0A640SBN2"/>
<dbReference type="InterPro" id="IPR029068">
    <property type="entry name" value="Glyas_Bleomycin-R_OHBP_Dase"/>
</dbReference>
<dbReference type="PANTHER" id="PTHR43048:SF4">
    <property type="entry name" value="RING-CLEAVING DIOXYGENASE-RELATED"/>
    <property type="match status" value="1"/>
</dbReference>
<dbReference type="InterPro" id="IPR037523">
    <property type="entry name" value="VOC_core"/>
</dbReference>
<evidence type="ECO:0000313" key="4">
    <source>
        <dbReference type="Proteomes" id="UP000435837"/>
    </source>
</evidence>
<dbReference type="InterPro" id="IPR004360">
    <property type="entry name" value="Glyas_Fos-R_dOase_dom"/>
</dbReference>
<feature type="domain" description="VOC" evidence="2">
    <location>
        <begin position="59"/>
        <end position="181"/>
    </location>
</feature>
<dbReference type="GO" id="GO:0004493">
    <property type="term" value="F:methylmalonyl-CoA epimerase activity"/>
    <property type="evidence" value="ECO:0007669"/>
    <property type="project" value="TreeGrafter"/>
</dbReference>